<organism evidence="2 3">
    <name type="scientific">Luteolibacter algae</name>
    <dbReference type="NCBI Taxonomy" id="454151"/>
    <lineage>
        <taxon>Bacteria</taxon>
        <taxon>Pseudomonadati</taxon>
        <taxon>Verrucomicrobiota</taxon>
        <taxon>Verrucomicrobiia</taxon>
        <taxon>Verrucomicrobiales</taxon>
        <taxon>Verrucomicrobiaceae</taxon>
        <taxon>Luteolibacter</taxon>
    </lineage>
</organism>
<gene>
    <name evidence="2" type="ORF">ACFSSA_10550</name>
</gene>
<feature type="region of interest" description="Disordered" evidence="1">
    <location>
        <begin position="48"/>
        <end position="107"/>
    </location>
</feature>
<evidence type="ECO:0000256" key="1">
    <source>
        <dbReference type="SAM" id="MobiDB-lite"/>
    </source>
</evidence>
<keyword evidence="3" id="KW-1185">Reference proteome</keyword>
<feature type="compositionally biased region" description="Low complexity" evidence="1">
    <location>
        <begin position="73"/>
        <end position="84"/>
    </location>
</feature>
<comment type="caution">
    <text evidence="2">The sequence shown here is derived from an EMBL/GenBank/DDBJ whole genome shotgun (WGS) entry which is preliminary data.</text>
</comment>
<protein>
    <recommendedName>
        <fullName evidence="4">Roadblock/LAMTOR2 domain-containing protein</fullName>
    </recommendedName>
</protein>
<reference evidence="3" key="1">
    <citation type="journal article" date="2019" name="Int. J. Syst. Evol. Microbiol.">
        <title>The Global Catalogue of Microorganisms (GCM) 10K type strain sequencing project: providing services to taxonomists for standard genome sequencing and annotation.</title>
        <authorList>
            <consortium name="The Broad Institute Genomics Platform"/>
            <consortium name="The Broad Institute Genome Sequencing Center for Infectious Disease"/>
            <person name="Wu L."/>
            <person name="Ma J."/>
        </authorList>
    </citation>
    <scope>NUCLEOTIDE SEQUENCE [LARGE SCALE GENOMIC DNA]</scope>
    <source>
        <strain evidence="3">CGMCC 4.7106</strain>
    </source>
</reference>
<dbReference type="RefSeq" id="WP_386820404.1">
    <property type="nucleotide sequence ID" value="NZ_JBHUIT010000017.1"/>
</dbReference>
<evidence type="ECO:0000313" key="2">
    <source>
        <dbReference type="EMBL" id="MFD2257118.1"/>
    </source>
</evidence>
<dbReference type="EMBL" id="JBHUIT010000017">
    <property type="protein sequence ID" value="MFD2257118.1"/>
    <property type="molecule type" value="Genomic_DNA"/>
</dbReference>
<evidence type="ECO:0000313" key="3">
    <source>
        <dbReference type="Proteomes" id="UP001597375"/>
    </source>
</evidence>
<proteinExistence type="predicted"/>
<accession>A0ABW5D9M6</accession>
<name>A0ABW5D9M6_9BACT</name>
<sequence>MDPINPWLDPSEVRHLAEQLLRPVAPARLTAADPGFDADFIGFIKPEAAVARDQESPPSLRDTEVEEEKSEAEASPPASAPPASDRTESSQEKSPQPGAPAPLPAAPSQSRFLERIRIFRDWLAKNFSARDIFILDRDGKVIFDESGHGRLHFMARNLALASRGSGNIHVKIGPASILEVIPCETPYGRIVLGSLVPESLPPSHVQTITEVLLQTASPT</sequence>
<evidence type="ECO:0008006" key="4">
    <source>
        <dbReference type="Google" id="ProtNLM"/>
    </source>
</evidence>
<dbReference type="Proteomes" id="UP001597375">
    <property type="component" value="Unassembled WGS sequence"/>
</dbReference>